<evidence type="ECO:0000256" key="8">
    <source>
        <dbReference type="ARBA" id="ARBA00023136"/>
    </source>
</evidence>
<dbReference type="Pfam" id="PF02416">
    <property type="entry name" value="TatA_B_E"/>
    <property type="match status" value="1"/>
</dbReference>
<evidence type="ECO:0000313" key="11">
    <source>
        <dbReference type="EMBL" id="SHG35801.1"/>
    </source>
</evidence>
<evidence type="ECO:0000313" key="12">
    <source>
        <dbReference type="Proteomes" id="UP000184211"/>
    </source>
</evidence>
<evidence type="ECO:0000256" key="9">
    <source>
        <dbReference type="HAMAP-Rule" id="MF_00236"/>
    </source>
</evidence>
<name>A0A1M5J5L5_9RHOB</name>
<dbReference type="OrthoDB" id="7161179at2"/>
<comment type="subunit">
    <text evidence="9">The Tat system comprises two distinct complexes: a TatABC complex, containing multiple copies of TatA, TatB and TatC subunits, and a separate TatA complex, containing only TatA subunits. Substrates initially bind to the TatABC complex, which probably triggers association of the separate TatA complex to form the active translocon.</text>
</comment>
<evidence type="ECO:0000256" key="4">
    <source>
        <dbReference type="ARBA" id="ARBA00022692"/>
    </source>
</evidence>
<dbReference type="AlphaFoldDB" id="A0A1M5J5L5"/>
<comment type="function">
    <text evidence="9">Part of the twin-arginine translocation (Tat) system that transports large folded proteins containing a characteristic twin-arginine motif in their signal peptide across membranes. TatA could form the protein-conducting channel of the Tat system.</text>
</comment>
<dbReference type="PANTHER" id="PTHR42982">
    <property type="entry name" value="SEC-INDEPENDENT PROTEIN TRANSLOCASE PROTEIN TATA"/>
    <property type="match status" value="1"/>
</dbReference>
<gene>
    <name evidence="9" type="primary">tatA</name>
    <name evidence="11" type="ORF">SAMN04488044_0553</name>
</gene>
<reference evidence="12" key="1">
    <citation type="submission" date="2016-11" db="EMBL/GenBank/DDBJ databases">
        <authorList>
            <person name="Varghese N."/>
            <person name="Submissions S."/>
        </authorList>
    </citation>
    <scope>NUCLEOTIDE SEQUENCE [LARGE SCALE GENOMIC DNA]</scope>
    <source>
        <strain evidence="12">DSM 28223</strain>
    </source>
</reference>
<comment type="similarity">
    <text evidence="9">Belongs to the TatA/E family.</text>
</comment>
<keyword evidence="7 9" id="KW-0811">Translocation</keyword>
<dbReference type="GO" id="GO:0008320">
    <property type="term" value="F:protein transmembrane transporter activity"/>
    <property type="evidence" value="ECO:0007669"/>
    <property type="project" value="UniProtKB-UniRule"/>
</dbReference>
<evidence type="ECO:0000256" key="10">
    <source>
        <dbReference type="SAM" id="MobiDB-lite"/>
    </source>
</evidence>
<dbReference type="PANTHER" id="PTHR42982:SF1">
    <property type="entry name" value="SEC-INDEPENDENT PROTEIN TRANSLOCASE PROTEIN TATA"/>
    <property type="match status" value="1"/>
</dbReference>
<dbReference type="GO" id="GO:0043953">
    <property type="term" value="P:protein transport by the Tat complex"/>
    <property type="evidence" value="ECO:0007669"/>
    <property type="project" value="UniProtKB-UniRule"/>
</dbReference>
<dbReference type="Proteomes" id="UP000184211">
    <property type="component" value="Unassembled WGS sequence"/>
</dbReference>
<evidence type="ECO:0000256" key="2">
    <source>
        <dbReference type="ARBA" id="ARBA00022448"/>
    </source>
</evidence>
<protein>
    <recommendedName>
        <fullName evidence="9">Sec-independent protein translocase protein TatA</fullName>
    </recommendedName>
</protein>
<keyword evidence="8 9" id="KW-0472">Membrane</keyword>
<sequence>MLNNIGLPGLLLIAVVVLVLFGRGKISSLMGEVGKGITAFKKGVDDGKKEIEDGAAETAKDVTPEDEKDKV</sequence>
<keyword evidence="3 9" id="KW-1003">Cell membrane</keyword>
<accession>A0A1M5J5L5</accession>
<dbReference type="InterPro" id="IPR003369">
    <property type="entry name" value="TatA/B/E"/>
</dbReference>
<evidence type="ECO:0000256" key="6">
    <source>
        <dbReference type="ARBA" id="ARBA00022989"/>
    </source>
</evidence>
<dbReference type="EMBL" id="FQWM01000001">
    <property type="protein sequence ID" value="SHG35801.1"/>
    <property type="molecule type" value="Genomic_DNA"/>
</dbReference>
<keyword evidence="2 9" id="KW-0813">Transport</keyword>
<dbReference type="HAMAP" id="MF_00236">
    <property type="entry name" value="TatA_E"/>
    <property type="match status" value="1"/>
</dbReference>
<keyword evidence="4 9" id="KW-0812">Transmembrane</keyword>
<keyword evidence="12" id="KW-1185">Reference proteome</keyword>
<dbReference type="InterPro" id="IPR006312">
    <property type="entry name" value="TatA/E"/>
</dbReference>
<evidence type="ECO:0000256" key="7">
    <source>
        <dbReference type="ARBA" id="ARBA00023010"/>
    </source>
</evidence>
<evidence type="ECO:0000256" key="5">
    <source>
        <dbReference type="ARBA" id="ARBA00022927"/>
    </source>
</evidence>
<evidence type="ECO:0000256" key="1">
    <source>
        <dbReference type="ARBA" id="ARBA00004162"/>
    </source>
</evidence>
<dbReference type="Gene3D" id="1.20.5.3310">
    <property type="match status" value="1"/>
</dbReference>
<dbReference type="GO" id="GO:0033281">
    <property type="term" value="C:TAT protein transport complex"/>
    <property type="evidence" value="ECO:0007669"/>
    <property type="project" value="UniProtKB-UniRule"/>
</dbReference>
<keyword evidence="6 9" id="KW-1133">Transmembrane helix</keyword>
<feature type="transmembrane region" description="Helical" evidence="9">
    <location>
        <begin position="6"/>
        <end position="22"/>
    </location>
</feature>
<comment type="subcellular location">
    <subcellularLocation>
        <location evidence="1 9">Cell membrane</location>
        <topology evidence="1 9">Single-pass membrane protein</topology>
    </subcellularLocation>
</comment>
<proteinExistence type="inferred from homology"/>
<dbReference type="STRING" id="870908.SAMN04488044_0553"/>
<organism evidence="11 12">
    <name type="scientific">Cognatishimia maritima</name>
    <dbReference type="NCBI Taxonomy" id="870908"/>
    <lineage>
        <taxon>Bacteria</taxon>
        <taxon>Pseudomonadati</taxon>
        <taxon>Pseudomonadota</taxon>
        <taxon>Alphaproteobacteria</taxon>
        <taxon>Rhodobacterales</taxon>
        <taxon>Paracoccaceae</taxon>
        <taxon>Cognatishimia</taxon>
    </lineage>
</organism>
<keyword evidence="5 9" id="KW-0653">Protein transport</keyword>
<evidence type="ECO:0000256" key="3">
    <source>
        <dbReference type="ARBA" id="ARBA00022475"/>
    </source>
</evidence>
<dbReference type="RefSeq" id="WP_072790189.1">
    <property type="nucleotide sequence ID" value="NZ_FQWM01000001.1"/>
</dbReference>
<feature type="region of interest" description="Disordered" evidence="10">
    <location>
        <begin position="52"/>
        <end position="71"/>
    </location>
</feature>